<proteinExistence type="predicted"/>
<organism evidence="1 2">
    <name type="scientific">Aegilops tauschii subsp. strangulata</name>
    <name type="common">Goatgrass</name>
    <dbReference type="NCBI Taxonomy" id="200361"/>
    <lineage>
        <taxon>Eukaryota</taxon>
        <taxon>Viridiplantae</taxon>
        <taxon>Streptophyta</taxon>
        <taxon>Embryophyta</taxon>
        <taxon>Tracheophyta</taxon>
        <taxon>Spermatophyta</taxon>
        <taxon>Magnoliopsida</taxon>
        <taxon>Liliopsida</taxon>
        <taxon>Poales</taxon>
        <taxon>Poaceae</taxon>
        <taxon>BOP clade</taxon>
        <taxon>Pooideae</taxon>
        <taxon>Triticodae</taxon>
        <taxon>Triticeae</taxon>
        <taxon>Triticinae</taxon>
        <taxon>Aegilops</taxon>
    </lineage>
</organism>
<reference evidence="2" key="2">
    <citation type="journal article" date="2017" name="Nat. Plants">
        <title>The Aegilops tauschii genome reveals multiple impacts of transposons.</title>
        <authorList>
            <person name="Zhao G."/>
            <person name="Zou C."/>
            <person name="Li K."/>
            <person name="Wang K."/>
            <person name="Li T."/>
            <person name="Gao L."/>
            <person name="Zhang X."/>
            <person name="Wang H."/>
            <person name="Yang Z."/>
            <person name="Liu X."/>
            <person name="Jiang W."/>
            <person name="Mao L."/>
            <person name="Kong X."/>
            <person name="Jiao Y."/>
            <person name="Jia J."/>
        </authorList>
    </citation>
    <scope>NUCLEOTIDE SEQUENCE [LARGE SCALE GENOMIC DNA]</scope>
    <source>
        <strain evidence="2">cv. AL8/78</strain>
    </source>
</reference>
<dbReference type="AlphaFoldDB" id="A0A453CV41"/>
<reference evidence="1" key="4">
    <citation type="submission" date="2019-03" db="UniProtKB">
        <authorList>
            <consortium name="EnsemblPlants"/>
        </authorList>
    </citation>
    <scope>IDENTIFICATION</scope>
</reference>
<protein>
    <submittedName>
        <fullName evidence="1">Uncharacterized protein</fullName>
    </submittedName>
</protein>
<keyword evidence="2" id="KW-1185">Reference proteome</keyword>
<evidence type="ECO:0000313" key="2">
    <source>
        <dbReference type="Proteomes" id="UP000015105"/>
    </source>
</evidence>
<evidence type="ECO:0000313" key="1">
    <source>
        <dbReference type="EnsemblPlants" id="AET2Gv20974100.48"/>
    </source>
</evidence>
<accession>A0A453CV41</accession>
<dbReference type="Gramene" id="AET2Gv20974100.48">
    <property type="protein sequence ID" value="AET2Gv20974100.48"/>
    <property type="gene ID" value="AET2Gv20974100"/>
</dbReference>
<reference evidence="1" key="5">
    <citation type="journal article" date="2021" name="G3 (Bethesda)">
        <title>Aegilops tauschii genome assembly Aet v5.0 features greater sequence contiguity and improved annotation.</title>
        <authorList>
            <person name="Wang L."/>
            <person name="Zhu T."/>
            <person name="Rodriguez J.C."/>
            <person name="Deal K.R."/>
            <person name="Dubcovsky J."/>
            <person name="McGuire P.E."/>
            <person name="Lux T."/>
            <person name="Spannagl M."/>
            <person name="Mayer K.F.X."/>
            <person name="Baldrich P."/>
            <person name="Meyers B.C."/>
            <person name="Huo N."/>
            <person name="Gu Y.Q."/>
            <person name="Zhou H."/>
            <person name="Devos K.M."/>
            <person name="Bennetzen J.L."/>
            <person name="Unver T."/>
            <person name="Budak H."/>
            <person name="Gulick P.J."/>
            <person name="Galiba G."/>
            <person name="Kalapos B."/>
            <person name="Nelson D.R."/>
            <person name="Li P."/>
            <person name="You F.M."/>
            <person name="Luo M.C."/>
            <person name="Dvorak J."/>
        </authorList>
    </citation>
    <scope>NUCLEOTIDE SEQUENCE [LARGE SCALE GENOMIC DNA]</scope>
    <source>
        <strain evidence="1">cv. AL8/78</strain>
    </source>
</reference>
<sequence length="65" mass="7723">EFLGLWLSIWRGGRAEQLQAKLSRGVMYPDERDTCTQFGGRNYKIVLLWKYYVYDLAWVNSFLVT</sequence>
<dbReference type="Proteomes" id="UP000015105">
    <property type="component" value="Chromosome 2D"/>
</dbReference>
<reference evidence="1" key="3">
    <citation type="journal article" date="2017" name="Nature">
        <title>Genome sequence of the progenitor of the wheat D genome Aegilops tauschii.</title>
        <authorList>
            <person name="Luo M.C."/>
            <person name="Gu Y.Q."/>
            <person name="Puiu D."/>
            <person name="Wang H."/>
            <person name="Twardziok S.O."/>
            <person name="Deal K.R."/>
            <person name="Huo N."/>
            <person name="Zhu T."/>
            <person name="Wang L."/>
            <person name="Wang Y."/>
            <person name="McGuire P.E."/>
            <person name="Liu S."/>
            <person name="Long H."/>
            <person name="Ramasamy R.K."/>
            <person name="Rodriguez J.C."/>
            <person name="Van S.L."/>
            <person name="Yuan L."/>
            <person name="Wang Z."/>
            <person name="Xia Z."/>
            <person name="Xiao L."/>
            <person name="Anderson O.D."/>
            <person name="Ouyang S."/>
            <person name="Liang Y."/>
            <person name="Zimin A.V."/>
            <person name="Pertea G."/>
            <person name="Qi P."/>
            <person name="Bennetzen J.L."/>
            <person name="Dai X."/>
            <person name="Dawson M.W."/>
            <person name="Muller H.G."/>
            <person name="Kugler K."/>
            <person name="Rivarola-Duarte L."/>
            <person name="Spannagl M."/>
            <person name="Mayer K.F.X."/>
            <person name="Lu F.H."/>
            <person name="Bevan M.W."/>
            <person name="Leroy P."/>
            <person name="Li P."/>
            <person name="You F.M."/>
            <person name="Sun Q."/>
            <person name="Liu Z."/>
            <person name="Lyons E."/>
            <person name="Wicker T."/>
            <person name="Salzberg S.L."/>
            <person name="Devos K.M."/>
            <person name="Dvorak J."/>
        </authorList>
    </citation>
    <scope>NUCLEOTIDE SEQUENCE [LARGE SCALE GENOMIC DNA]</scope>
    <source>
        <strain evidence="1">cv. AL8/78</strain>
    </source>
</reference>
<reference evidence="2" key="1">
    <citation type="journal article" date="2014" name="Science">
        <title>Ancient hybridizations among the ancestral genomes of bread wheat.</title>
        <authorList>
            <consortium name="International Wheat Genome Sequencing Consortium,"/>
            <person name="Marcussen T."/>
            <person name="Sandve S.R."/>
            <person name="Heier L."/>
            <person name="Spannagl M."/>
            <person name="Pfeifer M."/>
            <person name="Jakobsen K.S."/>
            <person name="Wulff B.B."/>
            <person name="Steuernagel B."/>
            <person name="Mayer K.F."/>
            <person name="Olsen O.A."/>
        </authorList>
    </citation>
    <scope>NUCLEOTIDE SEQUENCE [LARGE SCALE GENOMIC DNA]</scope>
    <source>
        <strain evidence="2">cv. AL8/78</strain>
    </source>
</reference>
<name>A0A453CV41_AEGTS</name>
<dbReference type="EnsemblPlants" id="AET2Gv20974100.48">
    <property type="protein sequence ID" value="AET2Gv20974100.48"/>
    <property type="gene ID" value="AET2Gv20974100"/>
</dbReference>